<feature type="transmembrane region" description="Helical" evidence="1">
    <location>
        <begin position="183"/>
        <end position="202"/>
    </location>
</feature>
<proteinExistence type="predicted"/>
<keyword evidence="1" id="KW-0472">Membrane</keyword>
<gene>
    <name evidence="2" type="ORF">TrVE_jg727</name>
</gene>
<keyword evidence="3" id="KW-1185">Reference proteome</keyword>
<evidence type="ECO:0000313" key="3">
    <source>
        <dbReference type="Proteomes" id="UP001165160"/>
    </source>
</evidence>
<accession>A0A9W7CDA5</accession>
<comment type="caution">
    <text evidence="2">The sequence shown here is derived from an EMBL/GenBank/DDBJ whole genome shotgun (WGS) entry which is preliminary data.</text>
</comment>
<dbReference type="AlphaFoldDB" id="A0A9W7CDA5"/>
<keyword evidence="1" id="KW-0812">Transmembrane</keyword>
<feature type="transmembrane region" description="Helical" evidence="1">
    <location>
        <begin position="56"/>
        <end position="79"/>
    </location>
</feature>
<name>A0A9W7CDA5_9STRA</name>
<evidence type="ECO:0000313" key="2">
    <source>
        <dbReference type="EMBL" id="GMI03615.1"/>
    </source>
</evidence>
<dbReference type="Proteomes" id="UP001165160">
    <property type="component" value="Unassembled WGS sequence"/>
</dbReference>
<keyword evidence="1" id="KW-1133">Transmembrane helix</keyword>
<organism evidence="2 3">
    <name type="scientific">Triparma verrucosa</name>
    <dbReference type="NCBI Taxonomy" id="1606542"/>
    <lineage>
        <taxon>Eukaryota</taxon>
        <taxon>Sar</taxon>
        <taxon>Stramenopiles</taxon>
        <taxon>Ochrophyta</taxon>
        <taxon>Bolidophyceae</taxon>
        <taxon>Parmales</taxon>
        <taxon>Triparmaceae</taxon>
        <taxon>Triparma</taxon>
    </lineage>
</organism>
<reference evidence="3" key="1">
    <citation type="journal article" date="2023" name="Commun. Biol.">
        <title>Genome analysis of Parmales, the sister group of diatoms, reveals the evolutionary specialization of diatoms from phago-mixotrophs to photoautotrophs.</title>
        <authorList>
            <person name="Ban H."/>
            <person name="Sato S."/>
            <person name="Yoshikawa S."/>
            <person name="Yamada K."/>
            <person name="Nakamura Y."/>
            <person name="Ichinomiya M."/>
            <person name="Sato N."/>
            <person name="Blanc-Mathieu R."/>
            <person name="Endo H."/>
            <person name="Kuwata A."/>
            <person name="Ogata H."/>
        </authorList>
    </citation>
    <scope>NUCLEOTIDE SEQUENCE [LARGE SCALE GENOMIC DNA]</scope>
    <source>
        <strain evidence="3">NIES 3699</strain>
    </source>
</reference>
<sequence length="379" mass="42724">MLDSDLESCFHCENCPPKGGQCRNGFKRADSINCDVCPANATNFNNNCVTCPDNSLLSFLLSFLVFVLLALVAVLLYILRNNRYLQSILPEANVTNLIRTKQITAALSILTVFAGLSYNLSTWFKILSDILSTISMPVEVKPVCQTWYEGIQRGDNYFTSAWMAFIFVYGVSFLLRYAHKLTWVLPPVLSFLALSIILYVAIRHSSQNLKRIRAKLLEAETISTEETIEDIELQGPYYSAFCLQYTPQMYNHEEKAFLRKFLWIAGMKAVQFVAVVLASKGSVENLACVKTAACSIVLVATNIWYTRYLLRSPYASHRPSSTMGDPLNDAEMRKCSPRGPFPWRLLYSVSETPWSRAQLLATVLRTGSQPTSGRWTFCA</sequence>
<dbReference type="EMBL" id="BRXX01000304">
    <property type="protein sequence ID" value="GMI03615.1"/>
    <property type="molecule type" value="Genomic_DNA"/>
</dbReference>
<protein>
    <submittedName>
        <fullName evidence="2">Uncharacterized protein</fullName>
    </submittedName>
</protein>
<evidence type="ECO:0000256" key="1">
    <source>
        <dbReference type="SAM" id="Phobius"/>
    </source>
</evidence>
<feature type="transmembrane region" description="Helical" evidence="1">
    <location>
        <begin position="157"/>
        <end position="177"/>
    </location>
</feature>